<gene>
    <name evidence="2" type="ORF">SAMN05216552_103717</name>
</gene>
<dbReference type="InterPro" id="IPR001387">
    <property type="entry name" value="Cro/C1-type_HTH"/>
</dbReference>
<dbReference type="InterPro" id="IPR010982">
    <property type="entry name" value="Lambda_DNA-bd_dom_sf"/>
</dbReference>
<dbReference type="Proteomes" id="UP000199391">
    <property type="component" value="Unassembled WGS sequence"/>
</dbReference>
<evidence type="ECO:0000313" key="2">
    <source>
        <dbReference type="EMBL" id="SFV12864.1"/>
    </source>
</evidence>
<dbReference type="EMBL" id="FPBO01000037">
    <property type="protein sequence ID" value="SFV12864.1"/>
    <property type="molecule type" value="Genomic_DNA"/>
</dbReference>
<sequence>MRTTGEYLDLIKVKLRLPSDYAVAKVLGITHVSVSNLRNGKSSMGIETAMKVAEILGVDEHQIYSDGQFERAKTPELLNFWKAISDKFSASFTDLLSGCSPRRYRVSAR</sequence>
<dbReference type="CDD" id="cd00093">
    <property type="entry name" value="HTH_XRE"/>
    <property type="match status" value="1"/>
</dbReference>
<dbReference type="GO" id="GO:0003677">
    <property type="term" value="F:DNA binding"/>
    <property type="evidence" value="ECO:0007669"/>
    <property type="project" value="InterPro"/>
</dbReference>
<dbReference type="AlphaFoldDB" id="A0A1I7LT46"/>
<dbReference type="SUPFAM" id="SSF47413">
    <property type="entry name" value="lambda repressor-like DNA-binding domains"/>
    <property type="match status" value="1"/>
</dbReference>
<keyword evidence="3" id="KW-1185">Reference proteome</keyword>
<protein>
    <submittedName>
        <fullName evidence="2">Helix-turn-helix</fullName>
    </submittedName>
</protein>
<feature type="domain" description="HTH cro/C1-type" evidence="1">
    <location>
        <begin position="22"/>
        <end position="63"/>
    </location>
</feature>
<evidence type="ECO:0000259" key="1">
    <source>
        <dbReference type="PROSITE" id="PS50943"/>
    </source>
</evidence>
<dbReference type="Pfam" id="PF01381">
    <property type="entry name" value="HTH_3"/>
    <property type="match status" value="1"/>
</dbReference>
<name>A0A1I7LT46_9BURK</name>
<organism evidence="2 3">
    <name type="scientific">Pseudoduganella namucuonensis</name>
    <dbReference type="NCBI Taxonomy" id="1035707"/>
    <lineage>
        <taxon>Bacteria</taxon>
        <taxon>Pseudomonadati</taxon>
        <taxon>Pseudomonadota</taxon>
        <taxon>Betaproteobacteria</taxon>
        <taxon>Burkholderiales</taxon>
        <taxon>Oxalobacteraceae</taxon>
        <taxon>Telluria group</taxon>
        <taxon>Pseudoduganella</taxon>
    </lineage>
</organism>
<proteinExistence type="predicted"/>
<dbReference type="PROSITE" id="PS50943">
    <property type="entry name" value="HTH_CROC1"/>
    <property type="match status" value="1"/>
</dbReference>
<dbReference type="STRING" id="1035707.SAMN05216552_103717"/>
<evidence type="ECO:0000313" key="3">
    <source>
        <dbReference type="Proteomes" id="UP000199391"/>
    </source>
</evidence>
<reference evidence="3" key="1">
    <citation type="submission" date="2016-10" db="EMBL/GenBank/DDBJ databases">
        <authorList>
            <person name="Varghese N."/>
            <person name="Submissions S."/>
        </authorList>
    </citation>
    <scope>NUCLEOTIDE SEQUENCE [LARGE SCALE GENOMIC DNA]</scope>
    <source>
        <strain evidence="3">CGMCC 1.11014</strain>
    </source>
</reference>
<dbReference type="OrthoDB" id="8777496at2"/>
<dbReference type="Gene3D" id="1.10.260.40">
    <property type="entry name" value="lambda repressor-like DNA-binding domains"/>
    <property type="match status" value="1"/>
</dbReference>
<dbReference type="RefSeq" id="WP_093559296.1">
    <property type="nucleotide sequence ID" value="NZ_FPBO01000037.1"/>
</dbReference>
<accession>A0A1I7LT46</accession>